<organism evidence="3 4">
    <name type="scientific">[Myrmecia] bisecta</name>
    <dbReference type="NCBI Taxonomy" id="41462"/>
    <lineage>
        <taxon>Eukaryota</taxon>
        <taxon>Viridiplantae</taxon>
        <taxon>Chlorophyta</taxon>
        <taxon>core chlorophytes</taxon>
        <taxon>Trebouxiophyceae</taxon>
        <taxon>Trebouxiales</taxon>
        <taxon>Trebouxiaceae</taxon>
        <taxon>Myrmecia</taxon>
    </lineage>
</organism>
<feature type="region of interest" description="Disordered" evidence="1">
    <location>
        <begin position="426"/>
        <end position="467"/>
    </location>
</feature>
<name>A0AAW1PB01_9CHLO</name>
<reference evidence="3 4" key="1">
    <citation type="journal article" date="2024" name="Nat. Commun.">
        <title>Phylogenomics reveals the evolutionary origins of lichenization in chlorophyte algae.</title>
        <authorList>
            <person name="Puginier C."/>
            <person name="Libourel C."/>
            <person name="Otte J."/>
            <person name="Skaloud P."/>
            <person name="Haon M."/>
            <person name="Grisel S."/>
            <person name="Petersen M."/>
            <person name="Berrin J.G."/>
            <person name="Delaux P.M."/>
            <person name="Dal Grande F."/>
            <person name="Keller J."/>
        </authorList>
    </citation>
    <scope>NUCLEOTIDE SEQUENCE [LARGE SCALE GENOMIC DNA]</scope>
    <source>
        <strain evidence="3 4">SAG 2043</strain>
    </source>
</reference>
<evidence type="ECO:0000313" key="3">
    <source>
        <dbReference type="EMBL" id="KAK9805212.1"/>
    </source>
</evidence>
<dbReference type="Proteomes" id="UP001489004">
    <property type="component" value="Unassembled WGS sequence"/>
</dbReference>
<keyword evidence="2" id="KW-0472">Membrane</keyword>
<protein>
    <submittedName>
        <fullName evidence="3">Uncharacterized protein</fullName>
    </submittedName>
</protein>
<dbReference type="EMBL" id="JALJOR010000016">
    <property type="protein sequence ID" value="KAK9805212.1"/>
    <property type="molecule type" value="Genomic_DNA"/>
</dbReference>
<sequence length="494" mass="54726">MSDPSIPSEMQAAVLAAAQQAKQRGVKGLDASTVIALVSGIGGVVGTTLHAFYTRMKEREIQEEMQNMQLEFEARQRKAQRFENINELMLSYKKPLLLSAFDLQARFANQVKAGFLYDFVHKRGDQPRDGNYALYNTAYVIAEFFAWLEVIRQEVTFITGDSNAEDLNNLFDAIKFQFTGQTPVQGMGGADSEERAELLQMYAGELRAIGEVMLVPGSQDGGGLAPMGYAQFLKMLTARPPPEGADTEALKAWSTSAEHQLQTNMDLVLKHVRALADLEQPPRKRMAIIQVLLCKLIDLLDSGRPYQDPGQPPYDDGDEPQYLKRDFRMVPLVGLLSADQLAYLRKLEVFKTTNDPEIRFPGFASHLPPTMPQYERNRILGWQNACPPLQPRFRVAHGKPPKPRPYYVTGPAAVAKSFTDAFQRSFHRPGQQQASRPGDEEEGEKGPLIKSQAEHVKGGPPGPGVVVLCGDARLQQQGLPDLPGQPSGNQVLPV</sequence>
<proteinExistence type="predicted"/>
<dbReference type="AlphaFoldDB" id="A0AAW1PB01"/>
<evidence type="ECO:0000256" key="2">
    <source>
        <dbReference type="SAM" id="Phobius"/>
    </source>
</evidence>
<comment type="caution">
    <text evidence="3">The sequence shown here is derived from an EMBL/GenBank/DDBJ whole genome shotgun (WGS) entry which is preliminary data.</text>
</comment>
<keyword evidence="2" id="KW-1133">Transmembrane helix</keyword>
<feature type="compositionally biased region" description="Basic and acidic residues" evidence="1">
    <location>
        <begin position="444"/>
        <end position="457"/>
    </location>
</feature>
<evidence type="ECO:0000256" key="1">
    <source>
        <dbReference type="SAM" id="MobiDB-lite"/>
    </source>
</evidence>
<keyword evidence="4" id="KW-1185">Reference proteome</keyword>
<keyword evidence="2" id="KW-0812">Transmembrane</keyword>
<gene>
    <name evidence="3" type="ORF">WJX72_006808</name>
</gene>
<accession>A0AAW1PB01</accession>
<feature type="transmembrane region" description="Helical" evidence="2">
    <location>
        <begin position="34"/>
        <end position="53"/>
    </location>
</feature>
<evidence type="ECO:0000313" key="4">
    <source>
        <dbReference type="Proteomes" id="UP001489004"/>
    </source>
</evidence>